<sequence>MSTVTSSHECHCGRPAVIYLGSKSCSCRKWQLSGIPCKHACCAIYHQKQDPKDYVADCYSVDTYRRVYKPAILPMSHEGMWSESCIIPPIPPNFGRRAGRPAKARRRESDEPTLKNKKKSKRKQVQKIKRHQTTVHCRTCGEPGHNTAKCPEKSSTCNAGATINMEGTSVRAGKRKAPTNAVNRIERDRDTSTGTQGANILRNL</sequence>
<evidence type="ECO:0000256" key="3">
    <source>
        <dbReference type="ARBA" id="ARBA00022833"/>
    </source>
</evidence>
<feature type="domain" description="CCHC-type" evidence="6">
    <location>
        <begin position="137"/>
        <end position="152"/>
    </location>
</feature>
<dbReference type="InterPro" id="IPR001878">
    <property type="entry name" value="Znf_CCHC"/>
</dbReference>
<dbReference type="InterPro" id="IPR006564">
    <property type="entry name" value="Znf_PMZ"/>
</dbReference>
<dbReference type="Pfam" id="PF04434">
    <property type="entry name" value="SWIM"/>
    <property type="match status" value="1"/>
</dbReference>
<comment type="caution">
    <text evidence="8">The sequence shown here is derived from an EMBL/GenBank/DDBJ whole genome shotgun (WGS) entry which is preliminary data.</text>
</comment>
<dbReference type="PROSITE" id="PS50966">
    <property type="entry name" value="ZF_SWIM"/>
    <property type="match status" value="1"/>
</dbReference>
<dbReference type="PROSITE" id="PS50158">
    <property type="entry name" value="ZF_CCHC"/>
    <property type="match status" value="1"/>
</dbReference>
<name>A0AAW2RL95_9LAMI</name>
<accession>A0AAW2RL95</accession>
<keyword evidence="3" id="KW-0862">Zinc</keyword>
<evidence type="ECO:0000256" key="2">
    <source>
        <dbReference type="ARBA" id="ARBA00022771"/>
    </source>
</evidence>
<dbReference type="InterPro" id="IPR007527">
    <property type="entry name" value="Znf_SWIM"/>
</dbReference>
<dbReference type="SUPFAM" id="SSF57756">
    <property type="entry name" value="Retrovirus zinc finger-like domains"/>
    <property type="match status" value="1"/>
</dbReference>
<dbReference type="SMART" id="SM00575">
    <property type="entry name" value="ZnF_PMZ"/>
    <property type="match status" value="1"/>
</dbReference>
<evidence type="ECO:0000313" key="8">
    <source>
        <dbReference type="EMBL" id="KAL0380774.1"/>
    </source>
</evidence>
<feature type="region of interest" description="Disordered" evidence="5">
    <location>
        <begin position="92"/>
        <end position="130"/>
    </location>
</feature>
<feature type="domain" description="SWIM-type" evidence="7">
    <location>
        <begin position="16"/>
        <end position="48"/>
    </location>
</feature>
<reference evidence="8" key="2">
    <citation type="journal article" date="2024" name="Plant">
        <title>Genomic evolution and insights into agronomic trait innovations of Sesamum species.</title>
        <authorList>
            <person name="Miao H."/>
            <person name="Wang L."/>
            <person name="Qu L."/>
            <person name="Liu H."/>
            <person name="Sun Y."/>
            <person name="Le M."/>
            <person name="Wang Q."/>
            <person name="Wei S."/>
            <person name="Zheng Y."/>
            <person name="Lin W."/>
            <person name="Duan Y."/>
            <person name="Cao H."/>
            <person name="Xiong S."/>
            <person name="Wang X."/>
            <person name="Wei L."/>
            <person name="Li C."/>
            <person name="Ma Q."/>
            <person name="Ju M."/>
            <person name="Zhao R."/>
            <person name="Li G."/>
            <person name="Mu C."/>
            <person name="Tian Q."/>
            <person name="Mei H."/>
            <person name="Zhang T."/>
            <person name="Gao T."/>
            <person name="Zhang H."/>
        </authorList>
    </citation>
    <scope>NUCLEOTIDE SEQUENCE</scope>
    <source>
        <strain evidence="8">G01</strain>
    </source>
</reference>
<dbReference type="AlphaFoldDB" id="A0AAW2RL95"/>
<dbReference type="PANTHER" id="PTHR31973">
    <property type="entry name" value="POLYPROTEIN, PUTATIVE-RELATED"/>
    <property type="match status" value="1"/>
</dbReference>
<dbReference type="EMBL" id="JACGWK010000001">
    <property type="protein sequence ID" value="KAL0380774.1"/>
    <property type="molecule type" value="Genomic_DNA"/>
</dbReference>
<evidence type="ECO:0000259" key="6">
    <source>
        <dbReference type="PROSITE" id="PS50158"/>
    </source>
</evidence>
<keyword evidence="1" id="KW-0479">Metal-binding</keyword>
<reference evidence="8" key="1">
    <citation type="submission" date="2020-06" db="EMBL/GenBank/DDBJ databases">
        <authorList>
            <person name="Li T."/>
            <person name="Hu X."/>
            <person name="Zhang T."/>
            <person name="Song X."/>
            <person name="Zhang H."/>
            <person name="Dai N."/>
            <person name="Sheng W."/>
            <person name="Hou X."/>
            <person name="Wei L."/>
        </authorList>
    </citation>
    <scope>NUCLEOTIDE SEQUENCE</scope>
    <source>
        <strain evidence="8">G01</strain>
        <tissue evidence="8">Leaf</tissue>
    </source>
</reference>
<evidence type="ECO:0008006" key="9">
    <source>
        <dbReference type="Google" id="ProtNLM"/>
    </source>
</evidence>
<gene>
    <name evidence="8" type="ORF">Sangu_0141700</name>
</gene>
<feature type="compositionally biased region" description="Basic residues" evidence="5">
    <location>
        <begin position="97"/>
        <end position="106"/>
    </location>
</feature>
<protein>
    <recommendedName>
        <fullName evidence="9">SWIM-type domain-containing protein</fullName>
    </recommendedName>
</protein>
<keyword evidence="2 4" id="KW-0863">Zinc-finger</keyword>
<dbReference type="GO" id="GO:0003676">
    <property type="term" value="F:nucleic acid binding"/>
    <property type="evidence" value="ECO:0007669"/>
    <property type="project" value="InterPro"/>
</dbReference>
<evidence type="ECO:0000256" key="4">
    <source>
        <dbReference type="PROSITE-ProRule" id="PRU00047"/>
    </source>
</evidence>
<evidence type="ECO:0000256" key="1">
    <source>
        <dbReference type="ARBA" id="ARBA00022723"/>
    </source>
</evidence>
<dbReference type="InterPro" id="IPR036875">
    <property type="entry name" value="Znf_CCHC_sf"/>
</dbReference>
<proteinExistence type="predicted"/>
<evidence type="ECO:0000259" key="7">
    <source>
        <dbReference type="PROSITE" id="PS50966"/>
    </source>
</evidence>
<dbReference type="GO" id="GO:0008270">
    <property type="term" value="F:zinc ion binding"/>
    <property type="evidence" value="ECO:0007669"/>
    <property type="project" value="UniProtKB-KW"/>
</dbReference>
<feature type="compositionally biased region" description="Basic residues" evidence="5">
    <location>
        <begin position="115"/>
        <end position="130"/>
    </location>
</feature>
<evidence type="ECO:0000256" key="5">
    <source>
        <dbReference type="SAM" id="MobiDB-lite"/>
    </source>
</evidence>
<dbReference type="PANTHER" id="PTHR31973:SF187">
    <property type="entry name" value="MUTATOR TRANSPOSASE MUDRA PROTEIN"/>
    <property type="match status" value="1"/>
</dbReference>
<organism evidence="8">
    <name type="scientific">Sesamum angustifolium</name>
    <dbReference type="NCBI Taxonomy" id="2727405"/>
    <lineage>
        <taxon>Eukaryota</taxon>
        <taxon>Viridiplantae</taxon>
        <taxon>Streptophyta</taxon>
        <taxon>Embryophyta</taxon>
        <taxon>Tracheophyta</taxon>
        <taxon>Spermatophyta</taxon>
        <taxon>Magnoliopsida</taxon>
        <taxon>eudicotyledons</taxon>
        <taxon>Gunneridae</taxon>
        <taxon>Pentapetalae</taxon>
        <taxon>asterids</taxon>
        <taxon>lamiids</taxon>
        <taxon>Lamiales</taxon>
        <taxon>Pedaliaceae</taxon>
        <taxon>Sesamum</taxon>
    </lineage>
</organism>